<proteinExistence type="predicted"/>
<dbReference type="Pfam" id="PF25794">
    <property type="entry name" value="SACS"/>
    <property type="match status" value="1"/>
</dbReference>
<dbReference type="NCBIfam" id="NF047352">
    <property type="entry name" value="P_loop_sacsin"/>
    <property type="match status" value="1"/>
</dbReference>
<organism evidence="3 4">
    <name type="scientific">Amaricoccus macauensis</name>
    <dbReference type="NCBI Taxonomy" id="57001"/>
    <lineage>
        <taxon>Bacteria</taxon>
        <taxon>Pseudomonadati</taxon>
        <taxon>Pseudomonadota</taxon>
        <taxon>Alphaproteobacteria</taxon>
        <taxon>Rhodobacterales</taxon>
        <taxon>Paracoccaceae</taxon>
        <taxon>Amaricoccus</taxon>
    </lineage>
</organism>
<dbReference type="InterPro" id="IPR058210">
    <property type="entry name" value="SACS/Nov_dom"/>
</dbReference>
<dbReference type="EMBL" id="JACHFM010000002">
    <property type="protein sequence ID" value="MBB5221621.1"/>
    <property type="molecule type" value="Genomic_DNA"/>
</dbReference>
<evidence type="ECO:0000313" key="3">
    <source>
        <dbReference type="EMBL" id="MBB5221621.1"/>
    </source>
</evidence>
<dbReference type="SUPFAM" id="SSF55874">
    <property type="entry name" value="ATPase domain of HSP90 chaperone/DNA topoisomerase II/histidine kinase"/>
    <property type="match status" value="1"/>
</dbReference>
<protein>
    <recommendedName>
        <fullName evidence="2">Sacsin/Nov domain-containing protein</fullName>
    </recommendedName>
</protein>
<feature type="domain" description="Sacsin/Nov" evidence="2">
    <location>
        <begin position="7"/>
        <end position="114"/>
    </location>
</feature>
<dbReference type="Proteomes" id="UP000549457">
    <property type="component" value="Unassembled WGS sequence"/>
</dbReference>
<accession>A0A840SQU1</accession>
<evidence type="ECO:0000256" key="1">
    <source>
        <dbReference type="SAM" id="MobiDB-lite"/>
    </source>
</evidence>
<dbReference type="GO" id="GO:0030544">
    <property type="term" value="F:Hsp70 protein binding"/>
    <property type="evidence" value="ECO:0007669"/>
    <property type="project" value="TreeGrafter"/>
</dbReference>
<gene>
    <name evidence="3" type="ORF">HNP73_001557</name>
</gene>
<feature type="region of interest" description="Disordered" evidence="1">
    <location>
        <begin position="273"/>
        <end position="303"/>
    </location>
</feature>
<reference evidence="3 4" key="1">
    <citation type="submission" date="2020-08" db="EMBL/GenBank/DDBJ databases">
        <title>Genomic Encyclopedia of Type Strains, Phase IV (KMG-IV): sequencing the most valuable type-strain genomes for metagenomic binning, comparative biology and taxonomic classification.</title>
        <authorList>
            <person name="Goeker M."/>
        </authorList>
    </citation>
    <scope>NUCLEOTIDE SEQUENCE [LARGE SCALE GENOMIC DNA]</scope>
    <source>
        <strain evidence="3 4">DSM 101730</strain>
    </source>
</reference>
<evidence type="ECO:0000259" key="2">
    <source>
        <dbReference type="Pfam" id="PF25794"/>
    </source>
</evidence>
<evidence type="ECO:0000313" key="4">
    <source>
        <dbReference type="Proteomes" id="UP000549457"/>
    </source>
</evidence>
<comment type="caution">
    <text evidence="3">The sequence shown here is derived from an EMBL/GenBank/DDBJ whole genome shotgun (WGS) entry which is preliminary data.</text>
</comment>
<dbReference type="RefSeq" id="WP_184148098.1">
    <property type="nucleotide sequence ID" value="NZ_JACHFM010000002.1"/>
</dbReference>
<dbReference type="PANTHER" id="PTHR15600:SF42">
    <property type="entry name" value="SACSIN"/>
    <property type="match status" value="1"/>
</dbReference>
<dbReference type="InterPro" id="IPR052972">
    <property type="entry name" value="Sacsin_chaperone_reg"/>
</dbReference>
<keyword evidence="4" id="KW-1185">Reference proteome</keyword>
<dbReference type="InterPro" id="IPR036890">
    <property type="entry name" value="HATPase_C_sf"/>
</dbReference>
<dbReference type="AlphaFoldDB" id="A0A840SQU1"/>
<sequence>MRFDPKDIVEHLRHNLERYPYADGFPVLRELLQNADDPKAEAESVAVSLLNGWPDAANPLLRGPGLLLVNDGGFDAGSATGMQTFGGSVKALDESAVGRFGLGQKSVFHLCDAFVVVPCGYGTEHLPFVVNPFETLGREGDDCLRWAKVDESDASLIVAAGERFISSVRRLNLWFPLRRPGLRPKPKSSGVVASDIAPESLSPIADRERLAEMLASLRHVHRVAVEINGVRIELDRDAAPGMVGYALPPGDRSFGGALGAGIVSLGRERRASDTFRSDLRQSANWPRSRNPDTDEEEPQKATPHGATILVIEPDSHGRLFGDWSVLLPVTEAFRALHYEGKGRMKLLLHGCFFVDSGRRAVIGLDGAGSTHSKMKPSNEAAVRADWNRSLRDKLVLPLIPAVFHDAQAQQVLSSGALAAAVRALATSDFGRIHRQAIADEYVLARCIDVTRDSIVARWRLVPAGTALRPLPGPDERGRVALVELLPDVAKWAAARNLTLVCGADALLAPEVPSWTPDELKEFLTGLEPECFASERHTNVLTDFLLVACANDDLREAAAGPIIDRLRKAIASARALAPHARIAEVLAAVNCADIVPLPPSASERYVLRALAQAQNAPLCLPRAWLPEGTADSPTLDADKARPLIAALQPLFANEAWGEAAGAASLAIVRRLKNLEMALADPELRQLPVVRALYGGGSRLLSLAELDATAREGLLFRDTPPEKKLLGLLEDALPGSNAFILPNAVAAALQDVSHSPSVRPIFRLASLDAGAVCSLARRAEAFGPPQARAALMNSIFTEDADKRDALRALAAGDRRALDPSVKLEALRETAPALDALIARLIATSTQDALVPAEILDTLDRAKARHLSISTIGGEELGDLLYRHAEELPERGLDLKAAEAILCADIPEELLRKLPILPTTRGGWASSNGLHQSNRDWPVPASMTALVPMLGSAMEQKARIRAEALVPLWSPEEQIALCLGQPEPSRFAAEIIEALARVDQPNLDQIRRAPWLLNRRGSAWKPEDVLDLRFLERGIISNAG</sequence>
<name>A0A840SQU1_9RHOB</name>
<dbReference type="PANTHER" id="PTHR15600">
    <property type="entry name" value="SACSIN"/>
    <property type="match status" value="1"/>
</dbReference>